<keyword evidence="6" id="KW-0547">Nucleotide-binding</keyword>
<gene>
    <name evidence="12" type="ORF">G6F50_011073</name>
</gene>
<evidence type="ECO:0000313" key="13">
    <source>
        <dbReference type="Proteomes" id="UP000740926"/>
    </source>
</evidence>
<dbReference type="SUPFAM" id="SSF52540">
    <property type="entry name" value="P-loop containing nucleoside triphosphate hydrolases"/>
    <property type="match status" value="1"/>
</dbReference>
<protein>
    <recommendedName>
        <fullName evidence="14">Dynein light intermediate chain</fullName>
    </recommendedName>
</protein>
<dbReference type="GO" id="GO:0005524">
    <property type="term" value="F:ATP binding"/>
    <property type="evidence" value="ECO:0007669"/>
    <property type="project" value="UniProtKB-KW"/>
</dbReference>
<name>A0A9P6YU09_9FUNG</name>
<dbReference type="GO" id="GO:0007018">
    <property type="term" value="P:microtubule-based movement"/>
    <property type="evidence" value="ECO:0007669"/>
    <property type="project" value="InterPro"/>
</dbReference>
<comment type="similarity">
    <text evidence="2">Belongs to the dynein light intermediate chain family.</text>
</comment>
<evidence type="ECO:0000256" key="11">
    <source>
        <dbReference type="SAM" id="MobiDB-lite"/>
    </source>
</evidence>
<dbReference type="EMBL" id="JAANIU010002660">
    <property type="protein sequence ID" value="KAG1564388.1"/>
    <property type="molecule type" value="Genomic_DNA"/>
</dbReference>
<evidence type="ECO:0000256" key="3">
    <source>
        <dbReference type="ARBA" id="ARBA00022448"/>
    </source>
</evidence>
<evidence type="ECO:0000256" key="10">
    <source>
        <dbReference type="ARBA" id="ARBA00023212"/>
    </source>
</evidence>
<evidence type="ECO:0000256" key="4">
    <source>
        <dbReference type="ARBA" id="ARBA00022490"/>
    </source>
</evidence>
<keyword evidence="8" id="KW-0243">Dynein</keyword>
<feature type="region of interest" description="Disordered" evidence="11">
    <location>
        <begin position="442"/>
        <end position="497"/>
    </location>
</feature>
<dbReference type="GO" id="GO:0045504">
    <property type="term" value="F:dynein heavy chain binding"/>
    <property type="evidence" value="ECO:0007669"/>
    <property type="project" value="TreeGrafter"/>
</dbReference>
<evidence type="ECO:0000256" key="8">
    <source>
        <dbReference type="ARBA" id="ARBA00023017"/>
    </source>
</evidence>
<evidence type="ECO:0000256" key="9">
    <source>
        <dbReference type="ARBA" id="ARBA00023175"/>
    </source>
</evidence>
<comment type="subcellular location">
    <subcellularLocation>
        <location evidence="1">Cytoplasm</location>
        <location evidence="1">Cytoskeleton</location>
    </subcellularLocation>
</comment>
<dbReference type="Gene3D" id="3.40.50.300">
    <property type="entry name" value="P-loop containing nucleotide triphosphate hydrolases"/>
    <property type="match status" value="1"/>
</dbReference>
<feature type="compositionally biased region" description="Low complexity" evidence="11">
    <location>
        <begin position="514"/>
        <end position="524"/>
    </location>
</feature>
<dbReference type="InterPro" id="IPR022780">
    <property type="entry name" value="Dynein_light_int_chain"/>
</dbReference>
<keyword evidence="9" id="KW-0505">Motor protein</keyword>
<keyword evidence="10" id="KW-0206">Cytoskeleton</keyword>
<dbReference type="AlphaFoldDB" id="A0A9P6YU09"/>
<dbReference type="PANTHER" id="PTHR12688:SF0">
    <property type="entry name" value="DYNEIN LIGHT INTERMEDIATE CHAIN"/>
    <property type="match status" value="1"/>
</dbReference>
<dbReference type="GO" id="GO:0035974">
    <property type="term" value="C:meiotic spindle pole body"/>
    <property type="evidence" value="ECO:0007669"/>
    <property type="project" value="TreeGrafter"/>
</dbReference>
<feature type="compositionally biased region" description="Basic and acidic residues" evidence="11">
    <location>
        <begin position="466"/>
        <end position="477"/>
    </location>
</feature>
<comment type="caution">
    <text evidence="12">The sequence shown here is derived from an EMBL/GenBank/DDBJ whole genome shotgun (WGS) entry which is preliminary data.</text>
</comment>
<organism evidence="12 13">
    <name type="scientific">Rhizopus delemar</name>
    <dbReference type="NCBI Taxonomy" id="936053"/>
    <lineage>
        <taxon>Eukaryota</taxon>
        <taxon>Fungi</taxon>
        <taxon>Fungi incertae sedis</taxon>
        <taxon>Mucoromycota</taxon>
        <taxon>Mucoromycotina</taxon>
        <taxon>Mucoromycetes</taxon>
        <taxon>Mucorales</taxon>
        <taxon>Mucorineae</taxon>
        <taxon>Rhizopodaceae</taxon>
        <taxon>Rhizopus</taxon>
    </lineage>
</organism>
<dbReference type="GO" id="GO:0005874">
    <property type="term" value="C:microtubule"/>
    <property type="evidence" value="ECO:0007669"/>
    <property type="project" value="UniProtKB-KW"/>
</dbReference>
<dbReference type="GO" id="GO:0005868">
    <property type="term" value="C:cytoplasmic dynein complex"/>
    <property type="evidence" value="ECO:0007669"/>
    <property type="project" value="InterPro"/>
</dbReference>
<dbReference type="InterPro" id="IPR027417">
    <property type="entry name" value="P-loop_NTPase"/>
</dbReference>
<accession>A0A9P6YU09</accession>
<feature type="compositionally biased region" description="Polar residues" evidence="11">
    <location>
        <begin position="525"/>
        <end position="535"/>
    </location>
</feature>
<keyword evidence="4" id="KW-0963">Cytoplasm</keyword>
<feature type="compositionally biased region" description="Basic and acidic residues" evidence="11">
    <location>
        <begin position="536"/>
        <end position="559"/>
    </location>
</feature>
<evidence type="ECO:0000256" key="5">
    <source>
        <dbReference type="ARBA" id="ARBA00022701"/>
    </source>
</evidence>
<evidence type="ECO:0008006" key="14">
    <source>
        <dbReference type="Google" id="ProtNLM"/>
    </source>
</evidence>
<proteinExistence type="inferred from homology"/>
<keyword evidence="3" id="KW-0813">Transport</keyword>
<evidence type="ECO:0000256" key="7">
    <source>
        <dbReference type="ARBA" id="ARBA00022840"/>
    </source>
</evidence>
<dbReference type="InterPro" id="IPR008467">
    <property type="entry name" value="Dynein1_light_intermed_chain"/>
</dbReference>
<reference evidence="12 13" key="1">
    <citation type="journal article" date="2020" name="Microb. Genom.">
        <title>Genetic diversity of clinical and environmental Mucorales isolates obtained from an investigation of mucormycosis cases among solid organ transplant recipients.</title>
        <authorList>
            <person name="Nguyen M.H."/>
            <person name="Kaul D."/>
            <person name="Muto C."/>
            <person name="Cheng S.J."/>
            <person name="Richter R.A."/>
            <person name="Bruno V.M."/>
            <person name="Liu G."/>
            <person name="Beyhan S."/>
            <person name="Sundermann A.J."/>
            <person name="Mounaud S."/>
            <person name="Pasculle A.W."/>
            <person name="Nierman W.C."/>
            <person name="Driscoll E."/>
            <person name="Cumbie R."/>
            <person name="Clancy C.J."/>
            <person name="Dupont C.L."/>
        </authorList>
    </citation>
    <scope>NUCLEOTIDE SEQUENCE [LARGE SCALE GENOMIC DNA]</scope>
    <source>
        <strain evidence="12 13">GL24</strain>
    </source>
</reference>
<dbReference type="Pfam" id="PF05783">
    <property type="entry name" value="DLIC"/>
    <property type="match status" value="2"/>
</dbReference>
<evidence type="ECO:0000256" key="1">
    <source>
        <dbReference type="ARBA" id="ARBA00004245"/>
    </source>
</evidence>
<feature type="region of interest" description="Disordered" evidence="11">
    <location>
        <begin position="511"/>
        <end position="566"/>
    </location>
</feature>
<dbReference type="GO" id="GO:0000226">
    <property type="term" value="P:microtubule cytoskeleton organization"/>
    <property type="evidence" value="ECO:0007669"/>
    <property type="project" value="TreeGrafter"/>
</dbReference>
<evidence type="ECO:0000313" key="12">
    <source>
        <dbReference type="EMBL" id="KAG1564388.1"/>
    </source>
</evidence>
<evidence type="ECO:0000256" key="2">
    <source>
        <dbReference type="ARBA" id="ARBA00006831"/>
    </source>
</evidence>
<keyword evidence="5" id="KW-0493">Microtubule</keyword>
<dbReference type="Proteomes" id="UP000740926">
    <property type="component" value="Unassembled WGS sequence"/>
</dbReference>
<dbReference type="PANTHER" id="PTHR12688">
    <property type="entry name" value="DYNEIN LIGHT INTERMEDIATE CHAIN"/>
    <property type="match status" value="1"/>
</dbReference>
<keyword evidence="7" id="KW-0067">ATP-binding</keyword>
<sequence length="566" mass="63265">MLSSVTPSASVSTTSIAGQQQVYIPEKDEIWSGILKGVASTKMVPTKNVLILGEMGAGKSTLIHYLKNDPGPQQQREETPVNYHVKSHYTPHIKTPVEENDLALGYSFIDVKDEEHEAVARLGCYQLGLSSPEFLPLLKFAIRSQTVGDSCVVILLDWSRPWKFLETLRTWIHVLRYVTDEICKENTTNQWSQGKAVMDELKENLEHYLQTYTEPSNGIVLTASTSTSSIVANPNPSTSTTTQTLNTTNHTDQVLLPLTTGCLTTNFGIPIIVVCSKSDAMNNLEQTHDYKEDQFDYIQQTLRSICMKYGAALFYTSSYQPYTYHQLREYILHRLLTINGKPYPFQSRAQVVERDTVFVPSGWDSWNKIKVLREGFDCESISEGWDENMDADNSQTGAIGIYQEAIPDEESDSQPEHVSVATVCEDEQVFYERHFETLQKTVDSSRKVSRPGVVGPLGAPPTNDLTRIDTKKQESVEKTPNGSPPPTNNIDGQNGPSHEIIANFFQSLLSKKASGGSPTSSPTSILSGMQQSNGRSELDAYRRPTVSRKDVHKELDRMRQYTASSK</sequence>
<keyword evidence="13" id="KW-1185">Reference proteome</keyword>
<evidence type="ECO:0000256" key="6">
    <source>
        <dbReference type="ARBA" id="ARBA00022741"/>
    </source>
</evidence>